<dbReference type="InterPro" id="IPR003439">
    <property type="entry name" value="ABC_transporter-like_ATP-bd"/>
</dbReference>
<dbReference type="PROSITE" id="PS00211">
    <property type="entry name" value="ABC_TRANSPORTER_1"/>
    <property type="match status" value="2"/>
</dbReference>
<dbReference type="InterPro" id="IPR051309">
    <property type="entry name" value="ABCF_ATPase"/>
</dbReference>
<feature type="domain" description="ABC transporter" evidence="6">
    <location>
        <begin position="6"/>
        <end position="216"/>
    </location>
</feature>
<comment type="similarity">
    <text evidence="4">Belongs to the ABC transporter superfamily. ABCF family. Uup subfamily.</text>
</comment>
<dbReference type="InterPro" id="IPR027417">
    <property type="entry name" value="P-loop_NTPase"/>
</dbReference>
<dbReference type="AlphaFoldDB" id="A0A6A8AGP9"/>
<evidence type="ECO:0000313" key="7">
    <source>
        <dbReference type="EMBL" id="MQY47981.1"/>
    </source>
</evidence>
<dbReference type="FunFam" id="3.40.50.300:FF:000309">
    <property type="entry name" value="ABC transporter ATP-binding protein"/>
    <property type="match status" value="1"/>
</dbReference>
<dbReference type="CDD" id="cd03221">
    <property type="entry name" value="ABCF_EF-3"/>
    <property type="match status" value="2"/>
</dbReference>
<protein>
    <submittedName>
        <fullName evidence="7">ATP-binding cassette domain-containing protein</fullName>
    </submittedName>
</protein>
<dbReference type="Pfam" id="PF00005">
    <property type="entry name" value="ABC_tran"/>
    <property type="match status" value="2"/>
</dbReference>
<evidence type="ECO:0000256" key="5">
    <source>
        <dbReference type="SAM" id="Coils"/>
    </source>
</evidence>
<comment type="catalytic activity">
    <reaction evidence="3">
        <text>ATP + H2O = ADP + phosphate + H(+)</text>
        <dbReference type="Rhea" id="RHEA:13065"/>
        <dbReference type="ChEBI" id="CHEBI:15377"/>
        <dbReference type="ChEBI" id="CHEBI:15378"/>
        <dbReference type="ChEBI" id="CHEBI:30616"/>
        <dbReference type="ChEBI" id="CHEBI:43474"/>
        <dbReference type="ChEBI" id="CHEBI:456216"/>
    </reaction>
</comment>
<dbReference type="SUPFAM" id="SSF52540">
    <property type="entry name" value="P-loop containing nucleoside triphosphate hydrolases"/>
    <property type="match status" value="2"/>
</dbReference>
<feature type="domain" description="ABC transporter" evidence="6">
    <location>
        <begin position="283"/>
        <end position="523"/>
    </location>
</feature>
<name>A0A6A8AGP9_9HYPH</name>
<evidence type="ECO:0000313" key="8">
    <source>
        <dbReference type="Proteomes" id="UP000435138"/>
    </source>
</evidence>
<dbReference type="EMBL" id="WIXI01000046">
    <property type="protein sequence ID" value="MQY47981.1"/>
    <property type="molecule type" value="Genomic_DNA"/>
</dbReference>
<dbReference type="RefSeq" id="WP_153355614.1">
    <property type="nucleotide sequence ID" value="NZ_JAYKOO010000009.1"/>
</dbReference>
<evidence type="ECO:0000256" key="3">
    <source>
        <dbReference type="ARBA" id="ARBA00049360"/>
    </source>
</evidence>
<dbReference type="GO" id="GO:0003677">
    <property type="term" value="F:DNA binding"/>
    <property type="evidence" value="ECO:0007669"/>
    <property type="project" value="InterPro"/>
</dbReference>
<dbReference type="Pfam" id="PF16326">
    <property type="entry name" value="ABC_tran_CTD"/>
    <property type="match status" value="1"/>
</dbReference>
<sequence>MAPPILKLDDILLTFGGAPLLNGASLQVEPGDRICLVGRNGSGKSTLMKIAAGLVEAQSGEVFRHPSATIRYLEQAPDFGSYTTVQAYAESGLGPGDDPYRVTYLLEHLGLTGEEEPSRLSGGEARRAALARVMAPEPDILMLDEPTNHLDLPTIEWLEDELRKTRSALVVISHDRRFLEKVSNATVWLDRGTSRRLSRGFGHFEAWRDQVLEEEEIEQHKLGKAIEREEHWMRYGVTARRKRNMRRVGELQAMRADYRGHKGPQGSVQASVAEGRESGKLVVEAENITKTYDKPIVAPFSIRVHRGDRIGLVGPNGAGKTTLLKMLTGQLKPDAGWIKLGTNLEIATLDQKREDLDPEDTLSHYLTDGRGETLLVNGEQRHVAGYMKDFLFQPEQIRTPIKNLSGGERARLMLARMLAKPSNLLILDEPTNDLDIETLDLLQEIVAGYNGTVILVSHDRDFLDRTVTSTIAPADPDAPDGRWIEYAGGYTDMLTQRKGVADEKRKAEKTKADTAPAAALSSSEPAKAKGKLSFKQKFALENLPKEIAKTEADIAKHDQAMADPNLFIKDPKAFAKLAEQAAALREKQAKMEEEWLELEMLREELEN</sequence>
<dbReference type="InterPro" id="IPR003593">
    <property type="entry name" value="AAA+_ATPase"/>
</dbReference>
<keyword evidence="1" id="KW-0547">Nucleotide-binding</keyword>
<dbReference type="Gene3D" id="3.40.50.300">
    <property type="entry name" value="P-loop containing nucleotide triphosphate hydrolases"/>
    <property type="match status" value="2"/>
</dbReference>
<feature type="coiled-coil region" evidence="5">
    <location>
        <begin position="574"/>
        <end position="604"/>
    </location>
</feature>
<accession>A0A6A8AGP9</accession>
<keyword evidence="5" id="KW-0175">Coiled coil</keyword>
<dbReference type="PANTHER" id="PTHR42855">
    <property type="entry name" value="ABC TRANSPORTER ATP-BINDING SUBUNIT"/>
    <property type="match status" value="1"/>
</dbReference>
<dbReference type="Proteomes" id="UP000435138">
    <property type="component" value="Unassembled WGS sequence"/>
</dbReference>
<dbReference type="PANTHER" id="PTHR42855:SF1">
    <property type="entry name" value="ABC TRANSPORTER DOMAIN-CONTAINING PROTEIN"/>
    <property type="match status" value="1"/>
</dbReference>
<reference evidence="7 8" key="1">
    <citation type="submission" date="2019-11" db="EMBL/GenBank/DDBJ databases">
        <title>Genome analysis of Rhizobacterium cereale a novel genus and species isolated from maize roots in North Spain.</title>
        <authorList>
            <person name="Menendez E."/>
            <person name="Flores-Felix J.D."/>
            <person name="Ramirez-Bahena M.-H."/>
            <person name="Igual J.M."/>
            <person name="Garcia-Fraile P."/>
            <person name="Peix A."/>
            <person name="Velazquez E."/>
        </authorList>
    </citation>
    <scope>NUCLEOTIDE SEQUENCE [LARGE SCALE GENOMIC DNA]</scope>
    <source>
        <strain evidence="7 8">RZME27</strain>
    </source>
</reference>
<dbReference type="GO" id="GO:0016887">
    <property type="term" value="F:ATP hydrolysis activity"/>
    <property type="evidence" value="ECO:0007669"/>
    <property type="project" value="InterPro"/>
</dbReference>
<evidence type="ECO:0000256" key="4">
    <source>
        <dbReference type="ARBA" id="ARBA00061478"/>
    </source>
</evidence>
<comment type="caution">
    <text evidence="7">The sequence shown here is derived from an EMBL/GenBank/DDBJ whole genome shotgun (WGS) entry which is preliminary data.</text>
</comment>
<dbReference type="InterPro" id="IPR037118">
    <property type="entry name" value="Val-tRNA_synth_C_sf"/>
</dbReference>
<evidence type="ECO:0000259" key="6">
    <source>
        <dbReference type="PROSITE" id="PS50893"/>
    </source>
</evidence>
<evidence type="ECO:0000256" key="2">
    <source>
        <dbReference type="ARBA" id="ARBA00022840"/>
    </source>
</evidence>
<dbReference type="InterPro" id="IPR032524">
    <property type="entry name" value="ABC_tran_C"/>
</dbReference>
<dbReference type="SMART" id="SM00382">
    <property type="entry name" value="AAA"/>
    <property type="match status" value="2"/>
</dbReference>
<keyword evidence="2 7" id="KW-0067">ATP-binding</keyword>
<dbReference type="GO" id="GO:0005524">
    <property type="term" value="F:ATP binding"/>
    <property type="evidence" value="ECO:0007669"/>
    <property type="project" value="UniProtKB-KW"/>
</dbReference>
<evidence type="ECO:0000256" key="1">
    <source>
        <dbReference type="ARBA" id="ARBA00022741"/>
    </source>
</evidence>
<proteinExistence type="inferred from homology"/>
<gene>
    <name evidence="7" type="ORF">GAO09_18245</name>
</gene>
<dbReference type="PROSITE" id="PS50893">
    <property type="entry name" value="ABC_TRANSPORTER_2"/>
    <property type="match status" value="2"/>
</dbReference>
<organism evidence="7 8">
    <name type="scientific">Endobacterium cereale</name>
    <dbReference type="NCBI Taxonomy" id="2663029"/>
    <lineage>
        <taxon>Bacteria</taxon>
        <taxon>Pseudomonadati</taxon>
        <taxon>Pseudomonadota</taxon>
        <taxon>Alphaproteobacteria</taxon>
        <taxon>Hyphomicrobiales</taxon>
        <taxon>Rhizobiaceae</taxon>
        <taxon>Endobacterium</taxon>
    </lineage>
</organism>
<keyword evidence="8" id="KW-1185">Reference proteome</keyword>
<dbReference type="InterPro" id="IPR017871">
    <property type="entry name" value="ABC_transporter-like_CS"/>
</dbReference>
<dbReference type="Gene3D" id="1.10.287.380">
    <property type="entry name" value="Valyl-tRNA synthetase, C-terminal domain"/>
    <property type="match status" value="1"/>
</dbReference>